<organism evidence="5 6">
    <name type="scientific">Streptomyces johnsoniae</name>
    <dbReference type="NCBI Taxonomy" id="3075532"/>
    <lineage>
        <taxon>Bacteria</taxon>
        <taxon>Bacillati</taxon>
        <taxon>Actinomycetota</taxon>
        <taxon>Actinomycetes</taxon>
        <taxon>Kitasatosporales</taxon>
        <taxon>Streptomycetaceae</taxon>
        <taxon>Streptomyces</taxon>
    </lineage>
</organism>
<keyword evidence="1" id="KW-0805">Transcription regulation</keyword>
<sequence>MLLHVDPADPRPLHEQLAAELRRAVRLGDLAAGDRLPTAKELAGALGINANTVLRAMRELRDEGLLEFRRGRGVRVSALSPGAAEVTELVRQLVAAGDRHGYRRAELVHMIERFG</sequence>
<comment type="caution">
    <text evidence="5">The sequence shown here is derived from an EMBL/GenBank/DDBJ whole genome shotgun (WGS) entry which is preliminary data.</text>
</comment>
<dbReference type="Gene3D" id="1.10.10.10">
    <property type="entry name" value="Winged helix-like DNA-binding domain superfamily/Winged helix DNA-binding domain"/>
    <property type="match status" value="1"/>
</dbReference>
<dbReference type="Pfam" id="PF00392">
    <property type="entry name" value="GntR"/>
    <property type="match status" value="1"/>
</dbReference>
<dbReference type="RefSeq" id="WP_311620417.1">
    <property type="nucleotide sequence ID" value="NZ_JAVREV010000018.1"/>
</dbReference>
<keyword evidence="6" id="KW-1185">Reference proteome</keyword>
<dbReference type="PANTHER" id="PTHR38445:SF7">
    <property type="entry name" value="GNTR-FAMILY TRANSCRIPTIONAL REGULATOR"/>
    <property type="match status" value="1"/>
</dbReference>
<evidence type="ECO:0000259" key="4">
    <source>
        <dbReference type="PROSITE" id="PS50949"/>
    </source>
</evidence>
<proteinExistence type="predicted"/>
<protein>
    <submittedName>
        <fullName evidence="5">GntR family transcriptional regulator</fullName>
    </submittedName>
</protein>
<keyword evidence="3" id="KW-0804">Transcription</keyword>
<keyword evidence="2" id="KW-0238">DNA-binding</keyword>
<evidence type="ECO:0000313" key="5">
    <source>
        <dbReference type="EMBL" id="MDT0446259.1"/>
    </source>
</evidence>
<gene>
    <name evidence="5" type="ORF">RM779_27230</name>
</gene>
<evidence type="ECO:0000256" key="2">
    <source>
        <dbReference type="ARBA" id="ARBA00023125"/>
    </source>
</evidence>
<name>A0ABU2SBA6_9ACTN</name>
<feature type="domain" description="HTH gntR-type" evidence="4">
    <location>
        <begin position="11"/>
        <end position="79"/>
    </location>
</feature>
<dbReference type="SMART" id="SM00345">
    <property type="entry name" value="HTH_GNTR"/>
    <property type="match status" value="1"/>
</dbReference>
<dbReference type="CDD" id="cd07377">
    <property type="entry name" value="WHTH_GntR"/>
    <property type="match status" value="1"/>
</dbReference>
<evidence type="ECO:0000313" key="6">
    <source>
        <dbReference type="Proteomes" id="UP001183615"/>
    </source>
</evidence>
<reference evidence="6" key="1">
    <citation type="submission" date="2023-07" db="EMBL/GenBank/DDBJ databases">
        <title>30 novel species of actinomycetes from the DSMZ collection.</title>
        <authorList>
            <person name="Nouioui I."/>
        </authorList>
    </citation>
    <scope>NUCLEOTIDE SEQUENCE [LARGE SCALE GENOMIC DNA]</scope>
    <source>
        <strain evidence="6">DSM 41886</strain>
    </source>
</reference>
<dbReference type="Proteomes" id="UP001183615">
    <property type="component" value="Unassembled WGS sequence"/>
</dbReference>
<dbReference type="SUPFAM" id="SSF46785">
    <property type="entry name" value="Winged helix' DNA-binding domain"/>
    <property type="match status" value="1"/>
</dbReference>
<dbReference type="InterPro" id="IPR036388">
    <property type="entry name" value="WH-like_DNA-bd_sf"/>
</dbReference>
<dbReference type="EMBL" id="JAVREV010000018">
    <property type="protein sequence ID" value="MDT0446259.1"/>
    <property type="molecule type" value="Genomic_DNA"/>
</dbReference>
<dbReference type="PROSITE" id="PS50949">
    <property type="entry name" value="HTH_GNTR"/>
    <property type="match status" value="1"/>
</dbReference>
<dbReference type="InterPro" id="IPR036390">
    <property type="entry name" value="WH_DNA-bd_sf"/>
</dbReference>
<evidence type="ECO:0000256" key="1">
    <source>
        <dbReference type="ARBA" id="ARBA00023015"/>
    </source>
</evidence>
<evidence type="ECO:0000256" key="3">
    <source>
        <dbReference type="ARBA" id="ARBA00023163"/>
    </source>
</evidence>
<dbReference type="PANTHER" id="PTHR38445">
    <property type="entry name" value="HTH-TYPE TRANSCRIPTIONAL REPRESSOR YTRA"/>
    <property type="match status" value="1"/>
</dbReference>
<accession>A0ABU2SBA6</accession>
<dbReference type="InterPro" id="IPR000524">
    <property type="entry name" value="Tscrpt_reg_HTH_GntR"/>
</dbReference>